<organism evidence="1 2">
    <name type="scientific">Gossypium arboreum</name>
    <name type="common">Tree cotton</name>
    <name type="synonym">Gossypium nanking</name>
    <dbReference type="NCBI Taxonomy" id="29729"/>
    <lineage>
        <taxon>Eukaryota</taxon>
        <taxon>Viridiplantae</taxon>
        <taxon>Streptophyta</taxon>
        <taxon>Embryophyta</taxon>
        <taxon>Tracheophyta</taxon>
        <taxon>Spermatophyta</taxon>
        <taxon>Magnoliopsida</taxon>
        <taxon>eudicotyledons</taxon>
        <taxon>Gunneridae</taxon>
        <taxon>Pentapetalae</taxon>
        <taxon>rosids</taxon>
        <taxon>malvids</taxon>
        <taxon>Malvales</taxon>
        <taxon>Malvaceae</taxon>
        <taxon>Malvoideae</taxon>
        <taxon>Gossypium</taxon>
    </lineage>
</organism>
<dbReference type="Proteomes" id="UP001358586">
    <property type="component" value="Chromosome 8"/>
</dbReference>
<name>A0ABR0NX80_GOSAR</name>
<evidence type="ECO:0000313" key="2">
    <source>
        <dbReference type="Proteomes" id="UP001358586"/>
    </source>
</evidence>
<keyword evidence="2" id="KW-1185">Reference proteome</keyword>
<accession>A0ABR0NX80</accession>
<protein>
    <submittedName>
        <fullName evidence="1">Uncharacterized protein</fullName>
    </submittedName>
</protein>
<sequence length="126" mass="14169">MNSYRIRTSSMLGSHWSATSPSTCTRWIECCGNSDSYNRFRWHLRCSMMSTKSTYGDWVLWQTIFALGREEALANPCRKGMMWSFKSKDKGWREGPINSAHAITGLNGASDGAHTTAPSDYARCVS</sequence>
<dbReference type="EMBL" id="JARKNE010000008">
    <property type="protein sequence ID" value="KAK5810946.1"/>
    <property type="molecule type" value="Genomic_DNA"/>
</dbReference>
<evidence type="ECO:0000313" key="1">
    <source>
        <dbReference type="EMBL" id="KAK5810946.1"/>
    </source>
</evidence>
<gene>
    <name evidence="1" type="ORF">PVK06_026263</name>
</gene>
<comment type="caution">
    <text evidence="1">The sequence shown here is derived from an EMBL/GenBank/DDBJ whole genome shotgun (WGS) entry which is preliminary data.</text>
</comment>
<reference evidence="1 2" key="1">
    <citation type="submission" date="2023-03" db="EMBL/GenBank/DDBJ databases">
        <title>WGS of Gossypium arboreum.</title>
        <authorList>
            <person name="Yu D."/>
        </authorList>
    </citation>
    <scope>NUCLEOTIDE SEQUENCE [LARGE SCALE GENOMIC DNA]</scope>
    <source>
        <tissue evidence="1">Leaf</tissue>
    </source>
</reference>
<proteinExistence type="predicted"/>